<evidence type="ECO:0000313" key="4">
    <source>
        <dbReference type="Proteomes" id="UP000217895"/>
    </source>
</evidence>
<dbReference type="PANTHER" id="PTHR37290">
    <property type="entry name" value="INNER MEMBRANE PROTEIN YIAA-RELATED"/>
    <property type="match status" value="1"/>
</dbReference>
<dbReference type="InterPro" id="IPR038972">
    <property type="entry name" value="YiaA-like"/>
</dbReference>
<evidence type="ECO:0000313" key="3">
    <source>
        <dbReference type="EMBL" id="BAY54453.1"/>
    </source>
</evidence>
<sequence length="95" mass="10664">MQKYDSSTQAHSSAWIFQSWASFVISLSATTIGICYLPVDGWVKGYIGMGTIFTVASTFSVAKTTRDMHEAKRIISRVDEAKLERMLAEHDPFNK</sequence>
<dbReference type="GO" id="GO:0005886">
    <property type="term" value="C:plasma membrane"/>
    <property type="evidence" value="ECO:0007669"/>
    <property type="project" value="TreeGrafter"/>
</dbReference>
<keyword evidence="1" id="KW-0472">Membrane</keyword>
<gene>
    <name evidence="3" type="ORF">NIES2135_12700</name>
</gene>
<organism evidence="3 4">
    <name type="scientific">Leptolyngbya boryana NIES-2135</name>
    <dbReference type="NCBI Taxonomy" id="1973484"/>
    <lineage>
        <taxon>Bacteria</taxon>
        <taxon>Bacillati</taxon>
        <taxon>Cyanobacteriota</taxon>
        <taxon>Cyanophyceae</taxon>
        <taxon>Leptolyngbyales</taxon>
        <taxon>Leptolyngbyaceae</taxon>
        <taxon>Leptolyngbya group</taxon>
        <taxon>Leptolyngbya</taxon>
    </lineage>
</organism>
<dbReference type="Proteomes" id="UP000217895">
    <property type="component" value="Chromosome"/>
</dbReference>
<feature type="transmembrane region" description="Helical" evidence="1">
    <location>
        <begin position="20"/>
        <end position="39"/>
    </location>
</feature>
<dbReference type="PANTHER" id="PTHR37290:SF1">
    <property type="entry name" value="INNER MEMBRANE PROTEIN YIAA"/>
    <property type="match status" value="1"/>
</dbReference>
<name>A0A1Z4JCR3_LEPBY</name>
<dbReference type="AlphaFoldDB" id="A0A1Z4JCR3"/>
<feature type="domain" description="YiaAB two helix" evidence="2">
    <location>
        <begin position="15"/>
        <end position="67"/>
    </location>
</feature>
<reference evidence="3 4" key="1">
    <citation type="submission" date="2017-06" db="EMBL/GenBank/DDBJ databases">
        <title>Genome sequencing of cyanobaciteial culture collection at National Institute for Environmental Studies (NIES).</title>
        <authorList>
            <person name="Hirose Y."/>
            <person name="Shimura Y."/>
            <person name="Fujisawa T."/>
            <person name="Nakamura Y."/>
            <person name="Kawachi M."/>
        </authorList>
    </citation>
    <scope>NUCLEOTIDE SEQUENCE [LARGE SCALE GENOMIC DNA]</scope>
    <source>
        <strain evidence="3 4">NIES-2135</strain>
    </source>
</reference>
<dbReference type="GO" id="GO:0006974">
    <property type="term" value="P:DNA damage response"/>
    <property type="evidence" value="ECO:0007669"/>
    <property type="project" value="TreeGrafter"/>
</dbReference>
<keyword evidence="1" id="KW-0812">Transmembrane</keyword>
<dbReference type="Pfam" id="PF05360">
    <property type="entry name" value="YiaAB"/>
    <property type="match status" value="1"/>
</dbReference>
<protein>
    <submittedName>
        <fullName evidence="3">YiaAB two helix domain-containing protein</fullName>
    </submittedName>
</protein>
<dbReference type="EMBL" id="AP018203">
    <property type="protein sequence ID" value="BAY54453.1"/>
    <property type="molecule type" value="Genomic_DNA"/>
</dbReference>
<proteinExistence type="predicted"/>
<keyword evidence="4" id="KW-1185">Reference proteome</keyword>
<evidence type="ECO:0000256" key="1">
    <source>
        <dbReference type="SAM" id="Phobius"/>
    </source>
</evidence>
<accession>A0A1Z4JCR3</accession>
<keyword evidence="1" id="KW-1133">Transmembrane helix</keyword>
<dbReference type="InterPro" id="IPR008024">
    <property type="entry name" value="YiaAB"/>
</dbReference>
<evidence type="ECO:0000259" key="2">
    <source>
        <dbReference type="Pfam" id="PF05360"/>
    </source>
</evidence>
<feature type="transmembrane region" description="Helical" evidence="1">
    <location>
        <begin position="45"/>
        <end position="62"/>
    </location>
</feature>